<dbReference type="Pfam" id="PF00392">
    <property type="entry name" value="GntR"/>
    <property type="match status" value="1"/>
</dbReference>
<keyword evidence="3" id="KW-0804">Transcription</keyword>
<reference evidence="5 6" key="1">
    <citation type="submission" date="2017-04" db="EMBL/GenBank/DDBJ databases">
        <authorList>
            <person name="Afonso C.L."/>
            <person name="Miller P.J."/>
            <person name="Scott M.A."/>
            <person name="Spackman E."/>
            <person name="Goraichik I."/>
            <person name="Dimitrov K.M."/>
            <person name="Suarez D.L."/>
            <person name="Swayne D.E."/>
        </authorList>
    </citation>
    <scope>NUCLEOTIDE SEQUENCE [LARGE SCALE GENOMIC DNA]</scope>
    <source>
        <strain evidence="5 6">CGMCC 1.12644</strain>
    </source>
</reference>
<feature type="domain" description="HTH gntR-type" evidence="4">
    <location>
        <begin position="11"/>
        <end position="78"/>
    </location>
</feature>
<dbReference type="Proteomes" id="UP000192330">
    <property type="component" value="Unassembled WGS sequence"/>
</dbReference>
<organism evidence="5 6">
    <name type="scientific">Primorskyibacter flagellatus</name>
    <dbReference type="NCBI Taxonomy" id="1387277"/>
    <lineage>
        <taxon>Bacteria</taxon>
        <taxon>Pseudomonadati</taxon>
        <taxon>Pseudomonadota</taxon>
        <taxon>Alphaproteobacteria</taxon>
        <taxon>Rhodobacterales</taxon>
        <taxon>Roseobacteraceae</taxon>
        <taxon>Primorskyibacter</taxon>
    </lineage>
</organism>
<dbReference type="InterPro" id="IPR036390">
    <property type="entry name" value="WH_DNA-bd_sf"/>
</dbReference>
<dbReference type="GO" id="GO:0003677">
    <property type="term" value="F:DNA binding"/>
    <property type="evidence" value="ECO:0007669"/>
    <property type="project" value="UniProtKB-KW"/>
</dbReference>
<dbReference type="InterPro" id="IPR000524">
    <property type="entry name" value="Tscrpt_reg_HTH_GntR"/>
</dbReference>
<proteinExistence type="predicted"/>
<keyword evidence="2 5" id="KW-0238">DNA-binding</keyword>
<dbReference type="PRINTS" id="PR00035">
    <property type="entry name" value="HTHGNTR"/>
</dbReference>
<dbReference type="PROSITE" id="PS50949">
    <property type="entry name" value="HTH_GNTR"/>
    <property type="match status" value="1"/>
</dbReference>
<dbReference type="RefSeq" id="WP_218673270.1">
    <property type="nucleotide sequence ID" value="NZ_FWYD01000031.1"/>
</dbReference>
<dbReference type="Gene3D" id="1.10.10.10">
    <property type="entry name" value="Winged helix-like DNA-binding domain superfamily/Winged helix DNA-binding domain"/>
    <property type="match status" value="1"/>
</dbReference>
<dbReference type="EMBL" id="FWYD01000031">
    <property type="protein sequence ID" value="SMD09934.1"/>
    <property type="molecule type" value="Genomic_DNA"/>
</dbReference>
<name>A0A1W2EJU0_9RHOB</name>
<protein>
    <submittedName>
        <fullName evidence="5">DNA-binding transcriptional regulator, GntR family</fullName>
    </submittedName>
</protein>
<accession>A0A1W2EJU0</accession>
<evidence type="ECO:0000259" key="4">
    <source>
        <dbReference type="PROSITE" id="PS50949"/>
    </source>
</evidence>
<dbReference type="InterPro" id="IPR011711">
    <property type="entry name" value="GntR_C"/>
</dbReference>
<keyword evidence="6" id="KW-1185">Reference proteome</keyword>
<dbReference type="PANTHER" id="PTHR43537:SF49">
    <property type="entry name" value="TRANSCRIPTIONAL REGULATORY PROTEIN"/>
    <property type="match status" value="1"/>
</dbReference>
<dbReference type="CDD" id="cd07377">
    <property type="entry name" value="WHTH_GntR"/>
    <property type="match status" value="1"/>
</dbReference>
<sequence>MQSRKIIIPAPSLSDQAFAAISDGIAKGELEPGARLKEAELARDFGISRGPLREAMNRLESHGLVERRTNLGVFITALTLADLDDLFTMREALEGQACGLAATRMAADDLRILAQMLARHESETASTGHYKQVSSDNDFHFFIIKHSGSQRLFRALCDELYLQIRMYRHRSSSKPGRSEAALAEHADIVRALETGERYKAEEAMRLHISNARENLLWTEMPAR</sequence>
<evidence type="ECO:0000313" key="5">
    <source>
        <dbReference type="EMBL" id="SMD09934.1"/>
    </source>
</evidence>
<dbReference type="GO" id="GO:0003700">
    <property type="term" value="F:DNA-binding transcription factor activity"/>
    <property type="evidence" value="ECO:0007669"/>
    <property type="project" value="InterPro"/>
</dbReference>
<dbReference type="Pfam" id="PF07729">
    <property type="entry name" value="FCD"/>
    <property type="match status" value="1"/>
</dbReference>
<evidence type="ECO:0000256" key="1">
    <source>
        <dbReference type="ARBA" id="ARBA00023015"/>
    </source>
</evidence>
<dbReference type="SMART" id="SM00895">
    <property type="entry name" value="FCD"/>
    <property type="match status" value="1"/>
</dbReference>
<evidence type="ECO:0000256" key="3">
    <source>
        <dbReference type="ARBA" id="ARBA00023163"/>
    </source>
</evidence>
<dbReference type="InterPro" id="IPR008920">
    <property type="entry name" value="TF_FadR/GntR_C"/>
</dbReference>
<dbReference type="Gene3D" id="1.20.120.530">
    <property type="entry name" value="GntR ligand-binding domain-like"/>
    <property type="match status" value="1"/>
</dbReference>
<dbReference type="AlphaFoldDB" id="A0A1W2EJU0"/>
<dbReference type="SMART" id="SM00345">
    <property type="entry name" value="HTH_GNTR"/>
    <property type="match status" value="1"/>
</dbReference>
<evidence type="ECO:0000313" key="6">
    <source>
        <dbReference type="Proteomes" id="UP000192330"/>
    </source>
</evidence>
<dbReference type="InterPro" id="IPR036388">
    <property type="entry name" value="WH-like_DNA-bd_sf"/>
</dbReference>
<dbReference type="SUPFAM" id="SSF46785">
    <property type="entry name" value="Winged helix' DNA-binding domain"/>
    <property type="match status" value="1"/>
</dbReference>
<gene>
    <name evidence="5" type="ORF">SAMN06295998_1315</name>
</gene>
<keyword evidence="1" id="KW-0805">Transcription regulation</keyword>
<dbReference type="PANTHER" id="PTHR43537">
    <property type="entry name" value="TRANSCRIPTIONAL REGULATOR, GNTR FAMILY"/>
    <property type="match status" value="1"/>
</dbReference>
<dbReference type="STRING" id="1387277.SAMN06295998_1315"/>
<evidence type="ECO:0000256" key="2">
    <source>
        <dbReference type="ARBA" id="ARBA00023125"/>
    </source>
</evidence>
<dbReference type="SUPFAM" id="SSF48008">
    <property type="entry name" value="GntR ligand-binding domain-like"/>
    <property type="match status" value="1"/>
</dbReference>